<organism evidence="1 2">
    <name type="scientific">Bacillus thuringiensis</name>
    <dbReference type="NCBI Taxonomy" id="1428"/>
    <lineage>
        <taxon>Bacteria</taxon>
        <taxon>Bacillati</taxon>
        <taxon>Bacillota</taxon>
        <taxon>Bacilli</taxon>
        <taxon>Bacillales</taxon>
        <taxon>Bacillaceae</taxon>
        <taxon>Bacillus</taxon>
        <taxon>Bacillus cereus group</taxon>
    </lineage>
</organism>
<accession>A0A4R4AZG3</accession>
<dbReference type="EMBL" id="SMDG01000028">
    <property type="protein sequence ID" value="TCW46294.1"/>
    <property type="molecule type" value="Genomic_DNA"/>
</dbReference>
<dbReference type="Proteomes" id="UP000295285">
    <property type="component" value="Unassembled WGS sequence"/>
</dbReference>
<evidence type="ECO:0000313" key="1">
    <source>
        <dbReference type="EMBL" id="TCW46294.1"/>
    </source>
</evidence>
<proteinExistence type="predicted"/>
<protein>
    <submittedName>
        <fullName evidence="1">Uncharacterized protein</fullName>
    </submittedName>
</protein>
<dbReference type="AlphaFoldDB" id="A0A4R4AZG3"/>
<sequence>MLENQLLPPIYFSNNELHSIFFSLQLLKTLLKTPFDKDYKEIKEKLLAILPKKQKEMVQQADQVIQFVGTNQKKNLLF</sequence>
<reference evidence="1 2" key="1">
    <citation type="submission" date="2019-03" db="EMBL/GenBank/DDBJ databases">
        <title>Above-ground endophytic microbial communities from plants in different locations in the United States.</title>
        <authorList>
            <person name="Frank C."/>
        </authorList>
    </citation>
    <scope>NUCLEOTIDE SEQUENCE [LARGE SCALE GENOMIC DNA]</scope>
    <source>
        <strain evidence="1 2">LP_2_YM</strain>
    </source>
</reference>
<gene>
    <name evidence="1" type="ORF">EC910_12818</name>
</gene>
<name>A0A4R4AZG3_BACTU</name>
<evidence type="ECO:0000313" key="2">
    <source>
        <dbReference type="Proteomes" id="UP000295285"/>
    </source>
</evidence>
<dbReference type="RefSeq" id="WP_243707102.1">
    <property type="nucleotide sequence ID" value="NZ_SMDF01000029.1"/>
</dbReference>
<comment type="caution">
    <text evidence="1">The sequence shown here is derived from an EMBL/GenBank/DDBJ whole genome shotgun (WGS) entry which is preliminary data.</text>
</comment>